<dbReference type="CDD" id="cd04301">
    <property type="entry name" value="NAT_SF"/>
    <property type="match status" value="1"/>
</dbReference>
<name>A0ABT2ARL9_9BURK</name>
<organism evidence="4 5">
    <name type="scientific">Massilia agri</name>
    <dbReference type="NCBI Taxonomy" id="1886785"/>
    <lineage>
        <taxon>Bacteria</taxon>
        <taxon>Pseudomonadati</taxon>
        <taxon>Pseudomonadota</taxon>
        <taxon>Betaproteobacteria</taxon>
        <taxon>Burkholderiales</taxon>
        <taxon>Oxalobacteraceae</taxon>
        <taxon>Telluria group</taxon>
        <taxon>Massilia</taxon>
    </lineage>
</organism>
<accession>A0ABT2ARL9</accession>
<keyword evidence="1 4" id="KW-0808">Transferase</keyword>
<evidence type="ECO:0000313" key="5">
    <source>
        <dbReference type="Proteomes" id="UP001206572"/>
    </source>
</evidence>
<keyword evidence="5" id="KW-1185">Reference proteome</keyword>
<dbReference type="Pfam" id="PF00583">
    <property type="entry name" value="Acetyltransf_1"/>
    <property type="match status" value="1"/>
</dbReference>
<dbReference type="EMBL" id="JANUHA010000019">
    <property type="protein sequence ID" value="MCS0598882.1"/>
    <property type="molecule type" value="Genomic_DNA"/>
</dbReference>
<reference evidence="4 5" key="1">
    <citation type="submission" date="2022-08" db="EMBL/GenBank/DDBJ databases">
        <title>Reclassification of Massilia species as members of the genera Telluria, Duganella, Pseudoduganella, Mokoshia gen. nov. and Zemynaea gen. nov. using orthogonal and non-orthogonal genome-based approaches.</title>
        <authorList>
            <person name="Bowman J.P."/>
        </authorList>
    </citation>
    <scope>NUCLEOTIDE SEQUENCE [LARGE SCALE GENOMIC DNA]</scope>
    <source>
        <strain evidence="4 5">JCM 31661</strain>
    </source>
</reference>
<keyword evidence="2 4" id="KW-0012">Acyltransferase</keyword>
<evidence type="ECO:0000256" key="2">
    <source>
        <dbReference type="ARBA" id="ARBA00023315"/>
    </source>
</evidence>
<dbReference type="InterPro" id="IPR000182">
    <property type="entry name" value="GNAT_dom"/>
</dbReference>
<gene>
    <name evidence="4" type="ORF">NX780_21285</name>
</gene>
<dbReference type="RefSeq" id="WP_258829886.1">
    <property type="nucleotide sequence ID" value="NZ_JANUHA010000019.1"/>
</dbReference>
<dbReference type="Gene3D" id="3.40.630.30">
    <property type="match status" value="1"/>
</dbReference>
<dbReference type="InterPro" id="IPR016181">
    <property type="entry name" value="Acyl_CoA_acyltransferase"/>
</dbReference>
<sequence>MQHEYSCELRPMRPADLDAVLHVQAACYPVSMQEPAAIVLSRMRAAPGSCAVAVDAEGVCGYLFAYPSRLGVVTPLDAPFAPALEADTLYLHDLAVAPRAHGRGLARRLVAHLLEHGRSLGLPTSSLVSVQDTAPFWAALGYREAEVACPQARAALAGYPGTARYMRRSLRQEPLT</sequence>
<dbReference type="Proteomes" id="UP001206572">
    <property type="component" value="Unassembled WGS sequence"/>
</dbReference>
<evidence type="ECO:0000256" key="1">
    <source>
        <dbReference type="ARBA" id="ARBA00022679"/>
    </source>
</evidence>
<proteinExistence type="predicted"/>
<dbReference type="EC" id="2.3.1.-" evidence="4"/>
<dbReference type="GO" id="GO:0016746">
    <property type="term" value="F:acyltransferase activity"/>
    <property type="evidence" value="ECO:0007669"/>
    <property type="project" value="UniProtKB-KW"/>
</dbReference>
<evidence type="ECO:0000259" key="3">
    <source>
        <dbReference type="PROSITE" id="PS51186"/>
    </source>
</evidence>
<dbReference type="PROSITE" id="PS51186">
    <property type="entry name" value="GNAT"/>
    <property type="match status" value="1"/>
</dbReference>
<feature type="domain" description="N-acetyltransferase" evidence="3">
    <location>
        <begin position="7"/>
        <end position="171"/>
    </location>
</feature>
<protein>
    <submittedName>
        <fullName evidence="4">GNAT family N-acetyltransferase</fullName>
        <ecNumber evidence="4">2.3.1.-</ecNumber>
    </submittedName>
</protein>
<dbReference type="SUPFAM" id="SSF55729">
    <property type="entry name" value="Acyl-CoA N-acyltransferases (Nat)"/>
    <property type="match status" value="1"/>
</dbReference>
<evidence type="ECO:0000313" key="4">
    <source>
        <dbReference type="EMBL" id="MCS0598882.1"/>
    </source>
</evidence>
<dbReference type="InterPro" id="IPR050832">
    <property type="entry name" value="Bact_Acetyltransf"/>
</dbReference>
<dbReference type="PANTHER" id="PTHR43877">
    <property type="entry name" value="AMINOALKYLPHOSPHONATE N-ACETYLTRANSFERASE-RELATED-RELATED"/>
    <property type="match status" value="1"/>
</dbReference>
<comment type="caution">
    <text evidence="4">The sequence shown here is derived from an EMBL/GenBank/DDBJ whole genome shotgun (WGS) entry which is preliminary data.</text>
</comment>